<name>A0AAJ7NGT6_9HYME</name>
<dbReference type="GO" id="GO:0043023">
    <property type="term" value="F:ribosomal large subunit binding"/>
    <property type="evidence" value="ECO:0007669"/>
    <property type="project" value="TreeGrafter"/>
</dbReference>
<evidence type="ECO:0000256" key="2">
    <source>
        <dbReference type="ARBA" id="ARBA00004514"/>
    </source>
</evidence>
<dbReference type="GO" id="GO:0061630">
    <property type="term" value="F:ubiquitin protein ligase activity"/>
    <property type="evidence" value="ECO:0007669"/>
    <property type="project" value="UniProtKB-UniRule"/>
</dbReference>
<keyword evidence="9 16" id="KW-0479">Metal-binding</keyword>
<evidence type="ECO:0000256" key="15">
    <source>
        <dbReference type="PROSITE-ProRule" id="PRU00175"/>
    </source>
</evidence>
<evidence type="ECO:0000256" key="16">
    <source>
        <dbReference type="RuleBase" id="RU367090"/>
    </source>
</evidence>
<comment type="pathway">
    <text evidence="3 16">Protein modification; protein ubiquitination.</text>
</comment>
<evidence type="ECO:0000313" key="19">
    <source>
        <dbReference type="Proteomes" id="UP000694925"/>
    </source>
</evidence>
<dbReference type="CTD" id="26046"/>
<proteinExistence type="inferred from homology"/>
<dbReference type="SMART" id="SM00744">
    <property type="entry name" value="RINGv"/>
    <property type="match status" value="1"/>
</dbReference>
<dbReference type="InterPro" id="IPR054476">
    <property type="entry name" value="Ltn1_N"/>
</dbReference>
<comment type="function">
    <text evidence="16">E3 ubiquitin-protein ligase. Component of the ribosome quality control complex (RQC), a ribosome-associated complex that mediates ubiquitination and extraction of incompletely synthesized nascent chains for proteasomal degradation.</text>
</comment>
<keyword evidence="7" id="KW-0963">Cytoplasm</keyword>
<comment type="similarity">
    <text evidence="4 16">Belongs to the LTN1 family.</text>
</comment>
<evidence type="ECO:0000256" key="7">
    <source>
        <dbReference type="ARBA" id="ARBA00022490"/>
    </source>
</evidence>
<evidence type="ECO:0000256" key="14">
    <source>
        <dbReference type="ARBA" id="ARBA00032366"/>
    </source>
</evidence>
<evidence type="ECO:0000256" key="9">
    <source>
        <dbReference type="ARBA" id="ARBA00022723"/>
    </source>
</evidence>
<dbReference type="PROSITE" id="PS50089">
    <property type="entry name" value="ZF_RING_2"/>
    <property type="match status" value="1"/>
</dbReference>
<keyword evidence="8 16" id="KW-0808">Transferase</keyword>
<evidence type="ECO:0000256" key="12">
    <source>
        <dbReference type="ARBA" id="ARBA00022786"/>
    </source>
</evidence>
<dbReference type="PANTHER" id="PTHR12389:SF0">
    <property type="entry name" value="E3 UBIQUITIN-PROTEIN LIGASE LISTERIN"/>
    <property type="match status" value="1"/>
</dbReference>
<dbReference type="Proteomes" id="UP000694925">
    <property type="component" value="Unplaced"/>
</dbReference>
<keyword evidence="10" id="KW-0677">Repeat</keyword>
<gene>
    <name evidence="20" type="primary">LOC108633123</name>
</gene>
<dbReference type="FunFam" id="3.30.40.10:FF:000038">
    <property type="entry name" value="E3 ubiquitin-protein ligase listerin"/>
    <property type="match status" value="1"/>
</dbReference>
<dbReference type="InterPro" id="IPR054478">
    <property type="entry name" value="LTN1_UBC"/>
</dbReference>
<dbReference type="GO" id="GO:0072344">
    <property type="term" value="P:rescue of stalled ribosome"/>
    <property type="evidence" value="ECO:0007669"/>
    <property type="project" value="UniProtKB-UniRule"/>
</dbReference>
<evidence type="ECO:0000256" key="5">
    <source>
        <dbReference type="ARBA" id="ARBA00012483"/>
    </source>
</evidence>
<evidence type="ECO:0000313" key="20">
    <source>
        <dbReference type="RefSeq" id="XP_017893627.1"/>
    </source>
</evidence>
<feature type="domain" description="RING-type" evidence="18">
    <location>
        <begin position="1692"/>
        <end position="1739"/>
    </location>
</feature>
<dbReference type="InterPro" id="IPR001841">
    <property type="entry name" value="Znf_RING"/>
</dbReference>
<dbReference type="InterPro" id="IPR039795">
    <property type="entry name" value="LTN1/Rkr1"/>
</dbReference>
<dbReference type="InterPro" id="IPR054477">
    <property type="entry name" value="LTN1_E3_ligase_6th"/>
</dbReference>
<feature type="compositionally biased region" description="Low complexity" evidence="17">
    <location>
        <begin position="52"/>
        <end position="62"/>
    </location>
</feature>
<keyword evidence="13 16" id="KW-0862">Zinc</keyword>
<dbReference type="Pfam" id="PF23009">
    <property type="entry name" value="UBC_like"/>
    <property type="match status" value="1"/>
</dbReference>
<evidence type="ECO:0000256" key="13">
    <source>
        <dbReference type="ARBA" id="ARBA00022833"/>
    </source>
</evidence>
<comment type="subunit">
    <text evidence="16">Component of the ribosome quality control complex (RQC).</text>
</comment>
<keyword evidence="11 15" id="KW-0863">Zinc-finger</keyword>
<evidence type="ECO:0000256" key="1">
    <source>
        <dbReference type="ARBA" id="ARBA00000900"/>
    </source>
</evidence>
<dbReference type="GO" id="GO:1990116">
    <property type="term" value="P:ribosome-associated ubiquitin-dependent protein catabolic process"/>
    <property type="evidence" value="ECO:0007669"/>
    <property type="project" value="UniProtKB-UniRule"/>
</dbReference>
<dbReference type="PANTHER" id="PTHR12389">
    <property type="entry name" value="ZINC FINGER PROTEIN 294"/>
    <property type="match status" value="1"/>
</dbReference>
<keyword evidence="12 16" id="KW-0833">Ubl conjugation pathway</keyword>
<dbReference type="InterPro" id="IPR039804">
    <property type="entry name" value="RING-CH-C4HC3_LTN1"/>
</dbReference>
<evidence type="ECO:0000259" key="18">
    <source>
        <dbReference type="PROSITE" id="PS50089"/>
    </source>
</evidence>
<comment type="subcellular location">
    <subcellularLocation>
        <location evidence="2">Cytoplasm</location>
        <location evidence="2">Cytosol</location>
    </subcellularLocation>
</comment>
<dbReference type="GO" id="GO:0005829">
    <property type="term" value="C:cytosol"/>
    <property type="evidence" value="ECO:0007669"/>
    <property type="project" value="UniProtKB-SubCell"/>
</dbReference>
<evidence type="ECO:0000256" key="8">
    <source>
        <dbReference type="ARBA" id="ARBA00022679"/>
    </source>
</evidence>
<organism evidence="19 20">
    <name type="scientific">Ceratina calcarata</name>
    <dbReference type="NCBI Taxonomy" id="156304"/>
    <lineage>
        <taxon>Eukaryota</taxon>
        <taxon>Metazoa</taxon>
        <taxon>Ecdysozoa</taxon>
        <taxon>Arthropoda</taxon>
        <taxon>Hexapoda</taxon>
        <taxon>Insecta</taxon>
        <taxon>Pterygota</taxon>
        <taxon>Neoptera</taxon>
        <taxon>Endopterygota</taxon>
        <taxon>Hymenoptera</taxon>
        <taxon>Apocrita</taxon>
        <taxon>Aculeata</taxon>
        <taxon>Apoidea</taxon>
        <taxon>Anthophila</taxon>
        <taxon>Apidae</taxon>
        <taxon>Ceratina</taxon>
        <taxon>Zadontomerus</taxon>
    </lineage>
</organism>
<evidence type="ECO:0000256" key="3">
    <source>
        <dbReference type="ARBA" id="ARBA00004906"/>
    </source>
</evidence>
<dbReference type="KEGG" id="ccal:108633123"/>
<comment type="catalytic activity">
    <reaction evidence="1 16">
        <text>S-ubiquitinyl-[E2 ubiquitin-conjugating enzyme]-L-cysteine + [acceptor protein]-L-lysine = [E2 ubiquitin-conjugating enzyme]-L-cysteine + N(6)-ubiquitinyl-[acceptor protein]-L-lysine.</text>
        <dbReference type="EC" id="2.3.2.27"/>
    </reaction>
</comment>
<dbReference type="Gene3D" id="3.30.40.10">
    <property type="entry name" value="Zinc/RING finger domain, C3HC4 (zinc finger)"/>
    <property type="match status" value="1"/>
</dbReference>
<evidence type="ECO:0000256" key="6">
    <source>
        <dbReference type="ARBA" id="ARBA00017157"/>
    </source>
</evidence>
<dbReference type="EC" id="2.3.2.27" evidence="5 16"/>
<dbReference type="GeneID" id="108633123"/>
<dbReference type="GO" id="GO:0008270">
    <property type="term" value="F:zinc ion binding"/>
    <property type="evidence" value="ECO:0007669"/>
    <property type="project" value="UniProtKB-KW"/>
</dbReference>
<dbReference type="Pfam" id="PF22999">
    <property type="entry name" value="LTN1_E3_ligase_6th"/>
    <property type="match status" value="1"/>
</dbReference>
<dbReference type="SUPFAM" id="SSF57850">
    <property type="entry name" value="RING/U-box"/>
    <property type="match status" value="1"/>
</dbReference>
<feature type="region of interest" description="Disordered" evidence="17">
    <location>
        <begin position="44"/>
        <end position="63"/>
    </location>
</feature>
<dbReference type="CDD" id="cd16491">
    <property type="entry name" value="RING-CH-C4HC3_LTN1"/>
    <property type="match status" value="1"/>
</dbReference>
<reference evidence="20" key="1">
    <citation type="submission" date="2025-08" db="UniProtKB">
        <authorList>
            <consortium name="RefSeq"/>
        </authorList>
    </citation>
    <scope>IDENTIFICATION</scope>
    <source>
        <tissue evidence="20">Whole body</tissue>
    </source>
</reference>
<dbReference type="InterPro" id="IPR011016">
    <property type="entry name" value="Znf_RING-CH"/>
</dbReference>
<evidence type="ECO:0000256" key="4">
    <source>
        <dbReference type="ARBA" id="ARBA00007997"/>
    </source>
</evidence>
<evidence type="ECO:0000256" key="10">
    <source>
        <dbReference type="ARBA" id="ARBA00022737"/>
    </source>
</evidence>
<keyword evidence="19" id="KW-1185">Reference proteome</keyword>
<protein>
    <recommendedName>
        <fullName evidence="6 16">E3 ubiquitin-protein ligase listerin</fullName>
        <ecNumber evidence="5 16">2.3.2.27</ecNumber>
    </recommendedName>
    <alternativeName>
        <fullName evidence="14 16">RING-type E3 ubiquitin transferase listerin</fullName>
    </alternativeName>
</protein>
<accession>A0AAJ7NGT6</accession>
<dbReference type="Pfam" id="PF22958">
    <property type="entry name" value="Ltn1_1st"/>
    <property type="match status" value="1"/>
</dbReference>
<sequence length="1742" mass="199256">MLIVYSCPVIRVPALNSYTYFERFDDQNSLFSVAGSLIDMGKNKQAQRTKNNARPSNSSRSAELLGTSMPNFVGFSAVKDGGYVPVLPGLTVCNTNEVEMSNVDSNFQIVLKKMNKKDATTKFKALQEFAVMCKESELSAVEGMLPFWPRLYCALAIDVEHRVREAAQLAHASIVKRVGKGIAMYLKQLAGAWFTSQYDTYPPAASAASGSFNDTFSMKKVIDAIVHCQREILAYICDNITVHNAQTLSTQKNLTAEEMEAKYQRVLIASLQGYSVYLKKVPINEIEKMLDVHQRIVGSNKFWKLVKHDALPVKTAFFNVLTSMIENANALLRDEKKRTVTAVMNSLDESEPALLSAVWESVLVTIKEIEDWHVIVSIEKLVLPKLWRVLRTGGQCCASIVYPSLLPFISQFPKFNVDPRYLYINFFNNMRQGFSVKSVQMSRSEMSAVTASFVECLQYSVLLNMNNQDLNIALVKEQLIPVLEMCFKENSPMKQVLFCEITHLLRYWSKNRNNEEYEPYNCLIQEFWRDLDSLFGTLLDAGRNSETFGVPDTNNSQIEFLVTLKTAPERGRKNLKVTFSNEEDGMTTCPPRTQTMETDTDAQFLAELNDFVDSLCVKYFKRITEQRSKKYIVYLNRLIACFECDELSKNLSKFFETEINYLNFYNEILRDWLLERSKDTEHMIELTFNVMKYMHDSEKNEILKTLTEFDDIVIIRSVMQCALSKKHRNDVVVKKWCSQSKITDLLIDVTKEIASGNYSDLEKNQKLILLAFEPLVDDGTLLTTQEGINEIMSIICNSYHETDESCLLDFARLVTNIAPLTWTYKETMAGAVQILETLFQLRSQSYFSNNSTFLDTMRNVWNSGLLKAIQTLSHTEFIDLTKNFATSMWRRIYDQNEESSREMLVDIAVDFLEIVLHDQVSITKDHAEQIILTFLTGPDITTWMTDMTGAAIYAETISGKLYVSSLKQEIEIHRTRMPIDLTSNTITDSIENCLTWAHFNTYLLNNISARSIDKFDRQEAQNFFIYNLNVPGITSLIVDIVYSIALGEIYTDHYKSTKCYNNANQILATVHDSFKQLRKYVNDDTLNEILDHVKQNYSSYGSMLPYVIHFCCTELYHGTEPEKLFETNRLSDIFTTSEETTLQSLQIFSKLNIIKNIPLATDNDVYELMVARSMLINDADRMNYADILQKIISYEKEDPSLLALDCEISEIPWDRLSVSLELIRLLTDLVKRAPSKLTDEHWNFILISLVLWQLSIAKSKQNADDFKVIALTVAVCQLFHALQSLINRHEQEKGAEMPPTLLDEWKNVFAADVQNAIVQCWMFHADLNNEKATGLNPVVSLDHLGKAVKILNGNVIFNGESSTSLEASVKLALKLLQSPVVSIQLGAYHVLRHAVPELVRRDKATVELENSDPTTLNIKMMEDILESTQNIVNTILMDFKLCDTVSCTIQPYTDSYTYTVGYLLSWAIILDMCAHAHGDLLYQYAELLKDNFFPSLLNNIFRLMPVEVLQDSKNKGAKLVEIFSTEPSLDFGESWTEWRLDHIVCWLYTNSLRHLPVLVRQWWSTADSRVSAAVDKITTHYVSPMLCQEELRDNKLQNIENMHVKVHPTFREVVALYQMDDTKLELNIVLPPNHPLGPVTVGPGQHAGGTANWRNCHMQLSIFLTHQNGSVWDGLALWKRNLDKKFAGVEECYICFSIFHINTYQIPKLSCHICRKKFHTACLYKWFSTSQKSTCPICRSVF</sequence>
<dbReference type="GO" id="GO:1990112">
    <property type="term" value="C:RQC complex"/>
    <property type="evidence" value="ECO:0007669"/>
    <property type="project" value="UniProtKB-UniRule"/>
</dbReference>
<dbReference type="InterPro" id="IPR013083">
    <property type="entry name" value="Znf_RING/FYVE/PHD"/>
</dbReference>
<evidence type="ECO:0000256" key="17">
    <source>
        <dbReference type="SAM" id="MobiDB-lite"/>
    </source>
</evidence>
<evidence type="ECO:0000256" key="11">
    <source>
        <dbReference type="ARBA" id="ARBA00022771"/>
    </source>
</evidence>
<dbReference type="RefSeq" id="XP_017893627.1">
    <property type="nucleotide sequence ID" value="XM_018038138.2"/>
</dbReference>